<dbReference type="Proteomes" id="UP000634136">
    <property type="component" value="Unassembled WGS sequence"/>
</dbReference>
<dbReference type="AlphaFoldDB" id="A0A834WQV7"/>
<name>A0A834WQV7_9FABA</name>
<organism evidence="2 3">
    <name type="scientific">Senna tora</name>
    <dbReference type="NCBI Taxonomy" id="362788"/>
    <lineage>
        <taxon>Eukaryota</taxon>
        <taxon>Viridiplantae</taxon>
        <taxon>Streptophyta</taxon>
        <taxon>Embryophyta</taxon>
        <taxon>Tracheophyta</taxon>
        <taxon>Spermatophyta</taxon>
        <taxon>Magnoliopsida</taxon>
        <taxon>eudicotyledons</taxon>
        <taxon>Gunneridae</taxon>
        <taxon>Pentapetalae</taxon>
        <taxon>rosids</taxon>
        <taxon>fabids</taxon>
        <taxon>Fabales</taxon>
        <taxon>Fabaceae</taxon>
        <taxon>Caesalpinioideae</taxon>
        <taxon>Cassia clade</taxon>
        <taxon>Senna</taxon>
    </lineage>
</organism>
<evidence type="ECO:0000313" key="2">
    <source>
        <dbReference type="EMBL" id="KAF7826309.1"/>
    </source>
</evidence>
<dbReference type="EMBL" id="JAAIUW010000006">
    <property type="protein sequence ID" value="KAF7826309.1"/>
    <property type="molecule type" value="Genomic_DNA"/>
</dbReference>
<evidence type="ECO:0000256" key="1">
    <source>
        <dbReference type="SAM" id="MobiDB-lite"/>
    </source>
</evidence>
<keyword evidence="3" id="KW-1185">Reference proteome</keyword>
<comment type="caution">
    <text evidence="2">The sequence shown here is derived from an EMBL/GenBank/DDBJ whole genome shotgun (WGS) entry which is preliminary data.</text>
</comment>
<feature type="region of interest" description="Disordered" evidence="1">
    <location>
        <begin position="1"/>
        <end position="21"/>
    </location>
</feature>
<protein>
    <submittedName>
        <fullName evidence="2">Uncharacterized protein</fullName>
    </submittedName>
</protein>
<accession>A0A834WQV7</accession>
<gene>
    <name evidence="2" type="ORF">G2W53_017473</name>
</gene>
<reference evidence="2" key="1">
    <citation type="submission" date="2020-09" db="EMBL/GenBank/DDBJ databases">
        <title>Genome-Enabled Discovery of Anthraquinone Biosynthesis in Senna tora.</title>
        <authorList>
            <person name="Kang S.-H."/>
            <person name="Pandey R.P."/>
            <person name="Lee C.-M."/>
            <person name="Sim J.-S."/>
            <person name="Jeong J.-T."/>
            <person name="Choi B.-S."/>
            <person name="Jung M."/>
            <person name="Ginzburg D."/>
            <person name="Zhao K."/>
            <person name="Won S.Y."/>
            <person name="Oh T.-J."/>
            <person name="Yu Y."/>
            <person name="Kim N.-H."/>
            <person name="Lee O.R."/>
            <person name="Lee T.-H."/>
            <person name="Bashyal P."/>
            <person name="Kim T.-S."/>
            <person name="Lee W.-H."/>
            <person name="Kawkins C."/>
            <person name="Kim C.-K."/>
            <person name="Kim J.S."/>
            <person name="Ahn B.O."/>
            <person name="Rhee S.Y."/>
            <person name="Sohng J.K."/>
        </authorList>
    </citation>
    <scope>NUCLEOTIDE SEQUENCE</scope>
    <source>
        <tissue evidence="2">Leaf</tissue>
    </source>
</reference>
<evidence type="ECO:0000313" key="3">
    <source>
        <dbReference type="Proteomes" id="UP000634136"/>
    </source>
</evidence>
<proteinExistence type="predicted"/>
<sequence>MEEKVGGIGDGGEGTIKGNEN</sequence>
<feature type="compositionally biased region" description="Gly residues" evidence="1">
    <location>
        <begin position="1"/>
        <end position="15"/>
    </location>
</feature>